<dbReference type="GO" id="GO:0016042">
    <property type="term" value="P:lipid catabolic process"/>
    <property type="evidence" value="ECO:0007669"/>
    <property type="project" value="UniProtKB-KW"/>
</dbReference>
<dbReference type="OrthoDB" id="9974421at2759"/>
<organism evidence="11 12">
    <name type="scientific">Sitophilus oryzae</name>
    <name type="common">Rice weevil</name>
    <name type="synonym">Curculio oryzae</name>
    <dbReference type="NCBI Taxonomy" id="7048"/>
    <lineage>
        <taxon>Eukaryota</taxon>
        <taxon>Metazoa</taxon>
        <taxon>Ecdysozoa</taxon>
        <taxon>Arthropoda</taxon>
        <taxon>Hexapoda</taxon>
        <taxon>Insecta</taxon>
        <taxon>Pterygota</taxon>
        <taxon>Neoptera</taxon>
        <taxon>Endopterygota</taxon>
        <taxon>Coleoptera</taxon>
        <taxon>Polyphaga</taxon>
        <taxon>Cucujiformia</taxon>
        <taxon>Curculionidae</taxon>
        <taxon>Dryophthorinae</taxon>
        <taxon>Sitophilus</taxon>
    </lineage>
</organism>
<dbReference type="GeneID" id="115877364"/>
<evidence type="ECO:0000256" key="6">
    <source>
        <dbReference type="ARBA" id="ARBA00023180"/>
    </source>
</evidence>
<keyword evidence="4 7" id="KW-0442">Lipid degradation</keyword>
<dbReference type="InterPro" id="IPR025483">
    <property type="entry name" value="Lipase_euk"/>
</dbReference>
<dbReference type="Gene3D" id="3.40.50.1820">
    <property type="entry name" value="alpha/beta hydrolase"/>
    <property type="match status" value="1"/>
</dbReference>
<evidence type="ECO:0000256" key="9">
    <source>
        <dbReference type="SAM" id="SignalP"/>
    </source>
</evidence>
<dbReference type="KEGG" id="soy:115877364"/>
<evidence type="ECO:0000313" key="11">
    <source>
        <dbReference type="Proteomes" id="UP000504635"/>
    </source>
</evidence>
<feature type="domain" description="Partial AB-hydrolase lipase" evidence="10">
    <location>
        <begin position="48"/>
        <end position="102"/>
    </location>
</feature>
<evidence type="ECO:0000256" key="8">
    <source>
        <dbReference type="PIRSR" id="PIRSR000862-1"/>
    </source>
</evidence>
<evidence type="ECO:0000256" key="5">
    <source>
        <dbReference type="ARBA" id="ARBA00023098"/>
    </source>
</evidence>
<feature type="active site" description="Charge relay system" evidence="8">
    <location>
        <position position="355"/>
    </location>
</feature>
<evidence type="ECO:0000256" key="2">
    <source>
        <dbReference type="ARBA" id="ARBA00022729"/>
    </source>
</evidence>
<reference evidence="12" key="1">
    <citation type="submission" date="2025-08" db="UniProtKB">
        <authorList>
            <consortium name="RefSeq"/>
        </authorList>
    </citation>
    <scope>IDENTIFICATION</scope>
    <source>
        <tissue evidence="12">Gonads</tissue>
    </source>
</reference>
<dbReference type="SUPFAM" id="SSF53474">
    <property type="entry name" value="alpha/beta-Hydrolases"/>
    <property type="match status" value="1"/>
</dbReference>
<dbReference type="AlphaFoldDB" id="A0A6J2XEJ5"/>
<dbReference type="GO" id="GO:0016788">
    <property type="term" value="F:hydrolase activity, acting on ester bonds"/>
    <property type="evidence" value="ECO:0007669"/>
    <property type="project" value="InterPro"/>
</dbReference>
<comment type="similarity">
    <text evidence="1 7">Belongs to the AB hydrolase superfamily. Lipase family.</text>
</comment>
<dbReference type="Proteomes" id="UP000504635">
    <property type="component" value="Unplaced"/>
</dbReference>
<keyword evidence="2 9" id="KW-0732">Signal</keyword>
<dbReference type="InterPro" id="IPR029058">
    <property type="entry name" value="AB_hydrolase_fold"/>
</dbReference>
<feature type="signal peptide" evidence="9">
    <location>
        <begin position="1"/>
        <end position="17"/>
    </location>
</feature>
<evidence type="ECO:0000313" key="12">
    <source>
        <dbReference type="RefSeq" id="XP_030749370.1"/>
    </source>
</evidence>
<protein>
    <recommendedName>
        <fullName evidence="7">Lipase</fullName>
    </recommendedName>
</protein>
<keyword evidence="3 7" id="KW-0378">Hydrolase</keyword>
<proteinExistence type="inferred from homology"/>
<evidence type="ECO:0000256" key="3">
    <source>
        <dbReference type="ARBA" id="ARBA00022801"/>
    </source>
</evidence>
<evidence type="ECO:0000259" key="10">
    <source>
        <dbReference type="Pfam" id="PF04083"/>
    </source>
</evidence>
<feature type="active site" description="Nucleophile" evidence="8">
    <location>
        <position position="180"/>
    </location>
</feature>
<dbReference type="FunFam" id="3.40.50.1820:FF:000021">
    <property type="entry name" value="Lipase"/>
    <property type="match status" value="1"/>
</dbReference>
<evidence type="ECO:0000256" key="1">
    <source>
        <dbReference type="ARBA" id="ARBA00010701"/>
    </source>
</evidence>
<evidence type="ECO:0000256" key="7">
    <source>
        <dbReference type="PIRNR" id="PIRNR000862"/>
    </source>
</evidence>
<keyword evidence="5" id="KW-0443">Lipid metabolism</keyword>
<dbReference type="RefSeq" id="XP_030749370.1">
    <property type="nucleotide sequence ID" value="XM_030893510.1"/>
</dbReference>
<name>A0A6J2XEJ5_SITOR</name>
<dbReference type="Pfam" id="PF04083">
    <property type="entry name" value="Abhydro_lipase"/>
    <property type="match status" value="1"/>
</dbReference>
<sequence>MMRLFVLISFVFLVANGASIQTSEDEVVAAVLRQMEVMDSENYTVESKIKSDGYPVETHHVTTTDGYILTLHRIPYGKSNRNLGKVAYLQHGVLSSSADWTVLGDSKALAYMLADEGYDVWMGNARGNSQSRSHITYDPDKNTEFWQFSWHQIGEIDLPQMIDYVLNVTGADGVYYAGHSQGTTAFYVMTSSRPEYNDKIKVQVSLAPIGFMNHMTSPLMKIMAFWDSELELLLNIIGMNEFLPNNDFMKNVMSDVICSENSITQLLCTNTLFAICGFSYSEMNTTLLPLMMKYTPAGASTKQLLHYAQEVNSGQFRQYDFGLLSNMNKYGSLFPPQYDLSKITAPVYLIYSQNDWLSAEKDVDKLCNDIGAGCKGMILMSDFQFNHLDYMFGIRAPTLVYNKVISLFARH</sequence>
<evidence type="ECO:0000256" key="4">
    <source>
        <dbReference type="ARBA" id="ARBA00022963"/>
    </source>
</evidence>
<feature type="chain" id="PRO_5026776764" description="Lipase" evidence="9">
    <location>
        <begin position="18"/>
        <end position="411"/>
    </location>
</feature>
<dbReference type="FunCoup" id="A0A6J2XEJ5">
    <property type="interactions" value="101"/>
</dbReference>
<accession>A0A6J2XEJ5</accession>
<gene>
    <name evidence="12" type="primary">LOC115877364</name>
</gene>
<dbReference type="InterPro" id="IPR006693">
    <property type="entry name" value="AB_hydrolase_lipase"/>
</dbReference>
<dbReference type="PANTHER" id="PTHR11005">
    <property type="entry name" value="LYSOSOMAL ACID LIPASE-RELATED"/>
    <property type="match status" value="1"/>
</dbReference>
<feature type="active site" description="Charge relay system" evidence="8">
    <location>
        <position position="387"/>
    </location>
</feature>
<keyword evidence="6" id="KW-0325">Glycoprotein</keyword>
<dbReference type="PIRSF" id="PIRSF000862">
    <property type="entry name" value="Steryl_ester_lip"/>
    <property type="match status" value="1"/>
</dbReference>
<keyword evidence="11" id="KW-1185">Reference proteome</keyword>
<dbReference type="InParanoid" id="A0A6J2XEJ5"/>